<dbReference type="InterPro" id="IPR036779">
    <property type="entry name" value="LysM_dom_sf"/>
</dbReference>
<feature type="domain" description="LysM" evidence="1">
    <location>
        <begin position="1"/>
        <end position="45"/>
    </location>
</feature>
<dbReference type="InterPro" id="IPR001223">
    <property type="entry name" value="Glyco_hydro18_cat"/>
</dbReference>
<reference evidence="3 4" key="1">
    <citation type="submission" date="2018-05" db="EMBL/GenBank/DDBJ databases">
        <authorList>
            <person name="Goeker M."/>
            <person name="Huntemann M."/>
            <person name="Clum A."/>
            <person name="Pillay M."/>
            <person name="Palaniappan K."/>
            <person name="Varghese N."/>
            <person name="Mikhailova N."/>
            <person name="Stamatis D."/>
            <person name="Reddy T."/>
            <person name="Daum C."/>
            <person name="Shapiro N."/>
            <person name="Ivanova N."/>
            <person name="Kyrpides N."/>
            <person name="Woyke T."/>
        </authorList>
    </citation>
    <scope>NUCLEOTIDE SEQUENCE [LARGE SCALE GENOMIC DNA]</scope>
    <source>
        <strain evidence="3 4">DSM 26524</strain>
    </source>
</reference>
<dbReference type="Pfam" id="PF00704">
    <property type="entry name" value="Glyco_hydro_18"/>
    <property type="match status" value="1"/>
</dbReference>
<sequence length="289" mass="32450">MVHVVSQGETLYSISQMYGVSVEKIRYDNQLFSQVGLAVGQSLLILRPKTVHIVKPGESLGDIAGAYGITVRRLLRNNPWLLQQPYPYAGEEVAVTYENDLGGQRFAGLRVEGYAYPFISRDILQESLLYIDELLVFSYGFTTSGQLLPPDGEEYLLNEARAFGVPAVLVLTPFGETGTFNNQLVKLVSENMYVQEQLIANLHLALQQKQYAGVDVDFEYILPEDRELYAAFVRNMRERLAPMGYTVSVALAPKTSADQPGLLYEGMDYHLLGEYADTVLLMTYEWGYT</sequence>
<keyword evidence="4" id="KW-1185">Reference proteome</keyword>
<dbReference type="Gene3D" id="3.10.350.10">
    <property type="entry name" value="LysM domain"/>
    <property type="match status" value="2"/>
</dbReference>
<dbReference type="GO" id="GO:0070492">
    <property type="term" value="F:oligosaccharide binding"/>
    <property type="evidence" value="ECO:0007669"/>
    <property type="project" value="TreeGrafter"/>
</dbReference>
<dbReference type="GO" id="GO:0005975">
    <property type="term" value="P:carbohydrate metabolic process"/>
    <property type="evidence" value="ECO:0007669"/>
    <property type="project" value="InterPro"/>
</dbReference>
<dbReference type="InterPro" id="IPR017853">
    <property type="entry name" value="GH"/>
</dbReference>
<dbReference type="RefSeq" id="WP_109625973.1">
    <property type="nucleotide sequence ID" value="NZ_JANKBI010000023.1"/>
</dbReference>
<dbReference type="SUPFAM" id="SSF51445">
    <property type="entry name" value="(Trans)glycosidases"/>
    <property type="match status" value="1"/>
</dbReference>
<evidence type="ECO:0000313" key="4">
    <source>
        <dbReference type="Proteomes" id="UP000245412"/>
    </source>
</evidence>
<dbReference type="Pfam" id="PF01476">
    <property type="entry name" value="LysM"/>
    <property type="match status" value="2"/>
</dbReference>
<evidence type="ECO:0000259" key="2">
    <source>
        <dbReference type="PROSITE" id="PS51910"/>
    </source>
</evidence>
<protein>
    <submittedName>
        <fullName evidence="3">LysM domain-containing protein</fullName>
    </submittedName>
</protein>
<dbReference type="InterPro" id="IPR018392">
    <property type="entry name" value="LysM"/>
</dbReference>
<proteinExistence type="predicted"/>
<organism evidence="3 4">
    <name type="scientific">Murimonas intestini</name>
    <dbReference type="NCBI Taxonomy" id="1337051"/>
    <lineage>
        <taxon>Bacteria</taxon>
        <taxon>Bacillati</taxon>
        <taxon>Bacillota</taxon>
        <taxon>Clostridia</taxon>
        <taxon>Lachnospirales</taxon>
        <taxon>Lachnospiraceae</taxon>
        <taxon>Murimonas</taxon>
    </lineage>
</organism>
<gene>
    <name evidence="3" type="ORF">C7383_104289</name>
</gene>
<dbReference type="AlphaFoldDB" id="A0AB73T5Q8"/>
<dbReference type="CDD" id="cd00118">
    <property type="entry name" value="LysM"/>
    <property type="match status" value="2"/>
</dbReference>
<dbReference type="EMBL" id="QGGY01000004">
    <property type="protein sequence ID" value="PWJ76840.1"/>
    <property type="molecule type" value="Genomic_DNA"/>
</dbReference>
<dbReference type="PROSITE" id="PS51910">
    <property type="entry name" value="GH18_2"/>
    <property type="match status" value="1"/>
</dbReference>
<dbReference type="PANTHER" id="PTHR46066:SF2">
    <property type="entry name" value="CHITINASE DOMAIN-CONTAINING PROTEIN 1"/>
    <property type="match status" value="1"/>
</dbReference>
<dbReference type="Proteomes" id="UP000245412">
    <property type="component" value="Unassembled WGS sequence"/>
</dbReference>
<dbReference type="PANTHER" id="PTHR46066">
    <property type="entry name" value="CHITINASE DOMAIN-CONTAINING PROTEIN 1 FAMILY MEMBER"/>
    <property type="match status" value="1"/>
</dbReference>
<name>A0AB73T5Q8_9FIRM</name>
<dbReference type="SUPFAM" id="SSF54106">
    <property type="entry name" value="LysM domain"/>
    <property type="match status" value="2"/>
</dbReference>
<dbReference type="PROSITE" id="PS51782">
    <property type="entry name" value="LYSM"/>
    <property type="match status" value="2"/>
</dbReference>
<feature type="domain" description="LysM" evidence="1">
    <location>
        <begin position="50"/>
        <end position="95"/>
    </location>
</feature>
<accession>A0AB73T5Q8</accession>
<dbReference type="GO" id="GO:0012505">
    <property type="term" value="C:endomembrane system"/>
    <property type="evidence" value="ECO:0007669"/>
    <property type="project" value="TreeGrafter"/>
</dbReference>
<evidence type="ECO:0000259" key="1">
    <source>
        <dbReference type="PROSITE" id="PS51782"/>
    </source>
</evidence>
<comment type="caution">
    <text evidence="3">The sequence shown here is derived from an EMBL/GenBank/DDBJ whole genome shotgun (WGS) entry which is preliminary data.</text>
</comment>
<dbReference type="Gene3D" id="3.20.20.80">
    <property type="entry name" value="Glycosidases"/>
    <property type="match status" value="1"/>
</dbReference>
<feature type="domain" description="GH18" evidence="2">
    <location>
        <begin position="109"/>
        <end position="289"/>
    </location>
</feature>
<evidence type="ECO:0000313" key="3">
    <source>
        <dbReference type="EMBL" id="PWJ76840.1"/>
    </source>
</evidence>
<dbReference type="SMART" id="SM00257">
    <property type="entry name" value="LysM"/>
    <property type="match status" value="2"/>
</dbReference>